<name>A0ABW5PRJ6_9BACI</name>
<evidence type="ECO:0000313" key="1">
    <source>
        <dbReference type="EMBL" id="MFD2617491.1"/>
    </source>
</evidence>
<gene>
    <name evidence="1" type="ORF">ACFSTF_09270</name>
</gene>
<accession>A0ABW5PRJ6</accession>
<dbReference type="EMBL" id="JBHUMR010000012">
    <property type="protein sequence ID" value="MFD2617491.1"/>
    <property type="molecule type" value="Genomic_DNA"/>
</dbReference>
<proteinExistence type="predicted"/>
<evidence type="ECO:0008006" key="3">
    <source>
        <dbReference type="Google" id="ProtNLM"/>
    </source>
</evidence>
<comment type="caution">
    <text evidence="1">The sequence shown here is derived from an EMBL/GenBank/DDBJ whole genome shotgun (WGS) entry which is preliminary data.</text>
</comment>
<reference evidence="2" key="1">
    <citation type="journal article" date="2019" name="Int. J. Syst. Evol. Microbiol.">
        <title>The Global Catalogue of Microorganisms (GCM) 10K type strain sequencing project: providing services to taxonomists for standard genome sequencing and annotation.</title>
        <authorList>
            <consortium name="The Broad Institute Genomics Platform"/>
            <consortium name="The Broad Institute Genome Sequencing Center for Infectious Disease"/>
            <person name="Wu L."/>
            <person name="Ma J."/>
        </authorList>
    </citation>
    <scope>NUCLEOTIDE SEQUENCE [LARGE SCALE GENOMIC DNA]</scope>
    <source>
        <strain evidence="2">TISTR 2241</strain>
    </source>
</reference>
<dbReference type="Proteomes" id="UP001597458">
    <property type="component" value="Unassembled WGS sequence"/>
</dbReference>
<evidence type="ECO:0000313" key="2">
    <source>
        <dbReference type="Proteomes" id="UP001597458"/>
    </source>
</evidence>
<keyword evidence="2" id="KW-1185">Reference proteome</keyword>
<organism evidence="1 2">
    <name type="scientific">Terrilactibacillus laevilacticus</name>
    <dbReference type="NCBI Taxonomy" id="1380157"/>
    <lineage>
        <taxon>Bacteria</taxon>
        <taxon>Bacillati</taxon>
        <taxon>Bacillota</taxon>
        <taxon>Bacilli</taxon>
        <taxon>Bacillales</taxon>
        <taxon>Bacillaceae</taxon>
        <taxon>Terrilactibacillus</taxon>
    </lineage>
</organism>
<protein>
    <recommendedName>
        <fullName evidence="3">TetR/AcrR family transcriptional regulator</fullName>
    </recommendedName>
</protein>
<dbReference type="RefSeq" id="WP_141191206.1">
    <property type="nucleotide sequence ID" value="NZ_JBHUMR010000012.1"/>
</dbReference>
<sequence length="64" mass="7697">MKAFIEWAQKKNIKYNGCFSQSLSISKRTIYERFSSIQDILDAIVHRSFDDIKHRKNKIIHERI</sequence>